<organism evidence="12 13">
    <name type="scientific">Thiorhodococcus minor</name>
    <dbReference type="NCBI Taxonomy" id="57489"/>
    <lineage>
        <taxon>Bacteria</taxon>
        <taxon>Pseudomonadati</taxon>
        <taxon>Pseudomonadota</taxon>
        <taxon>Gammaproteobacteria</taxon>
        <taxon>Chromatiales</taxon>
        <taxon>Chromatiaceae</taxon>
        <taxon>Thiorhodococcus</taxon>
    </lineage>
</organism>
<dbReference type="Gene3D" id="1.20.120.890">
    <property type="entry name" value="tRNA(Met) cytidine acetyltransferase, tail domain"/>
    <property type="match status" value="1"/>
</dbReference>
<dbReference type="SUPFAM" id="SSF52540">
    <property type="entry name" value="P-loop containing nucleoside triphosphate hydrolases"/>
    <property type="match status" value="1"/>
</dbReference>
<comment type="catalytic activity">
    <reaction evidence="9">
        <text>cytidine(34) in elongator tRNA(Met) + acetyl-CoA + ATP + H2O = N(4)-acetylcytidine(34) in elongator tRNA(Met) + ADP + phosphate + CoA + H(+)</text>
        <dbReference type="Rhea" id="RHEA:43788"/>
        <dbReference type="Rhea" id="RHEA-COMP:10693"/>
        <dbReference type="Rhea" id="RHEA-COMP:10694"/>
        <dbReference type="ChEBI" id="CHEBI:15377"/>
        <dbReference type="ChEBI" id="CHEBI:15378"/>
        <dbReference type="ChEBI" id="CHEBI:30616"/>
        <dbReference type="ChEBI" id="CHEBI:43474"/>
        <dbReference type="ChEBI" id="CHEBI:57287"/>
        <dbReference type="ChEBI" id="CHEBI:57288"/>
        <dbReference type="ChEBI" id="CHEBI:74900"/>
        <dbReference type="ChEBI" id="CHEBI:82748"/>
        <dbReference type="ChEBI" id="CHEBI:456216"/>
        <dbReference type="EC" id="2.3.1.193"/>
    </reaction>
</comment>
<reference evidence="12 13" key="1">
    <citation type="submission" date="2020-02" db="EMBL/GenBank/DDBJ databases">
        <title>Genome sequences of Thiorhodococcus mannitoliphagus and Thiorhodococcus minor, purple sulfur photosynthetic bacteria in the gammaproteobacterial family, Chromatiaceae.</title>
        <authorList>
            <person name="Aviles F.A."/>
            <person name="Meyer T.E."/>
            <person name="Kyndt J.A."/>
        </authorList>
    </citation>
    <scope>NUCLEOTIDE SEQUENCE [LARGE SCALE GENOMIC DNA]</scope>
    <source>
        <strain evidence="12 13">DSM 11518</strain>
    </source>
</reference>
<dbReference type="CDD" id="cd04301">
    <property type="entry name" value="NAT_SF"/>
    <property type="match status" value="1"/>
</dbReference>
<dbReference type="SUPFAM" id="SSF55729">
    <property type="entry name" value="Acyl-CoA N-acyltransferases (Nat)"/>
    <property type="match status" value="1"/>
</dbReference>
<dbReference type="GO" id="GO:1904812">
    <property type="term" value="P:rRNA acetylation involved in maturation of SSU-rRNA"/>
    <property type="evidence" value="ECO:0007669"/>
    <property type="project" value="TreeGrafter"/>
</dbReference>
<dbReference type="InterPro" id="IPR038321">
    <property type="entry name" value="TmcA_C_sf"/>
</dbReference>
<keyword evidence="5 9" id="KW-0547">Nucleotide-binding</keyword>
<comment type="function">
    <text evidence="9">Catalyzes the formation of N(4)-acetylcytidine (ac(4)C) at the wobble position of tRNA(Met), by using acetyl-CoA as an acetyl donor and ATP (or GTP).</text>
</comment>
<feature type="binding site" evidence="9">
    <location>
        <position position="552"/>
    </location>
    <ligand>
        <name>acetyl-CoA</name>
        <dbReference type="ChEBI" id="CHEBI:57288"/>
    </ligand>
</feature>
<evidence type="ECO:0000256" key="9">
    <source>
        <dbReference type="HAMAP-Rule" id="MF_01886"/>
    </source>
</evidence>
<evidence type="ECO:0000256" key="7">
    <source>
        <dbReference type="ARBA" id="ARBA00022884"/>
    </source>
</evidence>
<dbReference type="GO" id="GO:1990883">
    <property type="term" value="F:18S rRNA cytidine N-acetyltransferase activity"/>
    <property type="evidence" value="ECO:0007669"/>
    <property type="project" value="TreeGrafter"/>
</dbReference>
<dbReference type="InterPro" id="IPR007807">
    <property type="entry name" value="TcmA/NAT10_helicase"/>
</dbReference>
<feature type="binding site" evidence="9">
    <location>
        <position position="199"/>
    </location>
    <ligand>
        <name>ATP</name>
        <dbReference type="ChEBI" id="CHEBI:30616"/>
    </ligand>
</feature>
<dbReference type="EC" id="2.3.1.193" evidence="9"/>
<feature type="region of interest" description="Disordered" evidence="10">
    <location>
        <begin position="155"/>
        <end position="193"/>
    </location>
</feature>
<dbReference type="PANTHER" id="PTHR10925">
    <property type="entry name" value="N-ACETYLTRANSFERASE 10"/>
    <property type="match status" value="1"/>
</dbReference>
<dbReference type="InterPro" id="IPR027417">
    <property type="entry name" value="P-loop_NTPase"/>
</dbReference>
<comment type="similarity">
    <text evidence="9">Belongs to the TmcA family.</text>
</comment>
<evidence type="ECO:0000256" key="4">
    <source>
        <dbReference type="ARBA" id="ARBA00022694"/>
    </source>
</evidence>
<keyword evidence="1 9" id="KW-0963">Cytoplasm</keyword>
<evidence type="ECO:0000256" key="8">
    <source>
        <dbReference type="ARBA" id="ARBA00023315"/>
    </source>
</evidence>
<comment type="subcellular location">
    <subcellularLocation>
        <location evidence="9">Cytoplasm</location>
    </subcellularLocation>
</comment>
<comment type="caution">
    <text evidence="12">The sequence shown here is derived from an EMBL/GenBank/DDBJ whole genome shotgun (WGS) entry which is preliminary data.</text>
</comment>
<dbReference type="GO" id="GO:0002101">
    <property type="term" value="P:tRNA wobble cytosine modification"/>
    <property type="evidence" value="ECO:0007669"/>
    <property type="project" value="UniProtKB-UniRule"/>
</dbReference>
<evidence type="ECO:0000256" key="1">
    <source>
        <dbReference type="ARBA" id="ARBA00022490"/>
    </source>
</evidence>
<dbReference type="GO" id="GO:0005524">
    <property type="term" value="F:ATP binding"/>
    <property type="evidence" value="ECO:0007669"/>
    <property type="project" value="UniProtKB-UniRule"/>
</dbReference>
<feature type="compositionally biased region" description="Basic and acidic residues" evidence="10">
    <location>
        <begin position="179"/>
        <end position="188"/>
    </location>
</feature>
<evidence type="ECO:0000256" key="10">
    <source>
        <dbReference type="SAM" id="MobiDB-lite"/>
    </source>
</evidence>
<evidence type="ECO:0000259" key="11">
    <source>
        <dbReference type="PROSITE" id="PS51186"/>
    </source>
</evidence>
<protein>
    <recommendedName>
        <fullName evidence="9">tRNA(Met) cytidine acetyltransferase TmcA</fullName>
        <ecNumber evidence="9">2.3.1.193</ecNumber>
    </recommendedName>
</protein>
<dbReference type="Gene3D" id="3.40.50.300">
    <property type="entry name" value="P-loop containing nucleotide triphosphate hydrolases"/>
    <property type="match status" value="1"/>
</dbReference>
<evidence type="ECO:0000256" key="3">
    <source>
        <dbReference type="ARBA" id="ARBA00022679"/>
    </source>
</evidence>
<dbReference type="InterPro" id="IPR024914">
    <property type="entry name" value="tRNA_acetyltr_TmcA"/>
</dbReference>
<name>A0A6M0JUE7_9GAMM</name>
<dbReference type="Gene3D" id="3.40.50.11040">
    <property type="match status" value="1"/>
</dbReference>
<keyword evidence="2 9" id="KW-0820">tRNA-binding</keyword>
<evidence type="ECO:0000313" key="12">
    <source>
        <dbReference type="EMBL" id="NEV60724.1"/>
    </source>
</evidence>
<dbReference type="GO" id="GO:0051391">
    <property type="term" value="P:tRNA acetylation"/>
    <property type="evidence" value="ECO:0007669"/>
    <property type="project" value="UniProtKB-UniRule"/>
</dbReference>
<dbReference type="EMBL" id="JAAIJQ010000004">
    <property type="protein sequence ID" value="NEV60724.1"/>
    <property type="molecule type" value="Genomic_DNA"/>
</dbReference>
<accession>A0A6M0JUE7</accession>
<dbReference type="GO" id="GO:0000049">
    <property type="term" value="F:tRNA binding"/>
    <property type="evidence" value="ECO:0007669"/>
    <property type="project" value="UniProtKB-UniRule"/>
</dbReference>
<dbReference type="InterPro" id="IPR000182">
    <property type="entry name" value="GNAT_dom"/>
</dbReference>
<comment type="caution">
    <text evidence="9">Lacks conserved residue(s) required for the propagation of feature annotation.</text>
</comment>
<keyword evidence="4 9" id="KW-0819">tRNA processing</keyword>
<keyword evidence="3 9" id="KW-0808">Transferase</keyword>
<dbReference type="Pfam" id="PF05127">
    <property type="entry name" value="NAT10_TcmA_helicase"/>
    <property type="match status" value="1"/>
</dbReference>
<gene>
    <name evidence="9" type="primary">tmcA</name>
    <name evidence="12" type="ORF">G3446_02240</name>
</gene>
<dbReference type="InterPro" id="IPR032672">
    <property type="entry name" value="TmcA/NAT10/Kre33"/>
</dbReference>
<dbReference type="InterPro" id="IPR013562">
    <property type="entry name" value="TmcA/NAT10_N"/>
</dbReference>
<feature type="binding site" evidence="9">
    <location>
        <position position="559"/>
    </location>
    <ligand>
        <name>acetyl-CoA</name>
        <dbReference type="ChEBI" id="CHEBI:57288"/>
    </ligand>
</feature>
<dbReference type="InterPro" id="IPR016181">
    <property type="entry name" value="Acyl_CoA_acyltransferase"/>
</dbReference>
<evidence type="ECO:0000256" key="2">
    <source>
        <dbReference type="ARBA" id="ARBA00022555"/>
    </source>
</evidence>
<feature type="binding site" evidence="9">
    <location>
        <begin position="512"/>
        <end position="514"/>
    </location>
    <ligand>
        <name>acetyl-CoA</name>
        <dbReference type="ChEBI" id="CHEBI:57288"/>
    </ligand>
</feature>
<dbReference type="AlphaFoldDB" id="A0A6M0JUE7"/>
<sequence>MGEALRRRLREAGPLGHRLCILVSGSPAWIQASVIALIGALPDPQPVWLTDQPGKCKDRLPLRSATALLGQDIPLLIYDAQSGFDPDGFAAASGAIVGGGVLILMTPPLDPWPRLPDPQAERIAVWPHSAPDLSGRFIERLVRVLRADPRVLHLDQSGGALSDTPVLARDAQPSPTDPEPPRPAERHANRLTQPCTRDQAEAVEAVIKTARGRAHRPLVIKAHRGRGKSAALGIAAGRLMLERDRRILVTAPSRAAVETVFRHAHAVLDSALARHGEPRQRLAFLAPADVASDVPAADLLLVDEAAGIPAPLLETLVAHYGRLVFATTIHGYEGTGRGFDIRFRQHLDRVAPDWRTLELEEPIRWGRDDPLEDLVFRMLLLDAAPAPDARVTATAPQACDCIALDRDRLARDEPLLAQVFGLLILAHYQTRPMDLRMLLDGPNIRILVARHQGLVVGALLAAREGRFTEPELRDAIFRGSRRPRGHLLPQTLSAHAGLPDATEHAYLRIVRIAVHPAAQGRGLGRQLLEAIQQQARNEDMDCLGASFGGTPELIRFWDRCGHRPVQIGCSRNAASGEHAVVSLLGISDTGADLVRRAQARLESALRTLLAGPLRGLDPGVAVALAIRLPAAGQTEGIALSQAQSRELSAFVDGDRSLTASLPLLADLTRRYLGPAVARGELDLESARLLLAAARQLRPVGELVELLQASGRGELLKRLREAARGLQRAAGALDAGASTV</sequence>
<proteinExistence type="inferred from homology"/>
<evidence type="ECO:0000256" key="5">
    <source>
        <dbReference type="ARBA" id="ARBA00022741"/>
    </source>
</evidence>
<evidence type="ECO:0000313" key="13">
    <source>
        <dbReference type="Proteomes" id="UP000483379"/>
    </source>
</evidence>
<dbReference type="GO" id="GO:0051392">
    <property type="term" value="F:tRNA cytidine N4-acetyltransferase activity"/>
    <property type="evidence" value="ECO:0007669"/>
    <property type="project" value="UniProtKB-UniRule"/>
</dbReference>
<dbReference type="HAMAP" id="MF_01886">
    <property type="entry name" value="tRNA_acetyltr_TmcA"/>
    <property type="match status" value="1"/>
</dbReference>
<dbReference type="PANTHER" id="PTHR10925:SF5">
    <property type="entry name" value="RNA CYTIDINE ACETYLTRANSFERASE"/>
    <property type="match status" value="1"/>
</dbReference>
<dbReference type="GO" id="GO:0005737">
    <property type="term" value="C:cytoplasm"/>
    <property type="evidence" value="ECO:0007669"/>
    <property type="project" value="UniProtKB-SubCell"/>
</dbReference>
<feature type="binding site" evidence="9">
    <location>
        <position position="364"/>
    </location>
    <ligand>
        <name>ATP</name>
        <dbReference type="ChEBI" id="CHEBI:30616"/>
    </ligand>
</feature>
<dbReference type="Gene3D" id="3.40.630.30">
    <property type="match status" value="1"/>
</dbReference>
<evidence type="ECO:0000256" key="6">
    <source>
        <dbReference type="ARBA" id="ARBA00022840"/>
    </source>
</evidence>
<dbReference type="Proteomes" id="UP000483379">
    <property type="component" value="Unassembled WGS sequence"/>
</dbReference>
<dbReference type="Pfam" id="PF13718">
    <property type="entry name" value="GNAT_acetyltr_2"/>
    <property type="match status" value="2"/>
</dbReference>
<feature type="domain" description="N-acetyltransferase" evidence="11">
    <location>
        <begin position="399"/>
        <end position="587"/>
    </location>
</feature>
<keyword evidence="8 9" id="KW-0012">Acyltransferase</keyword>
<dbReference type="PROSITE" id="PS51186">
    <property type="entry name" value="GNAT"/>
    <property type="match status" value="1"/>
</dbReference>
<keyword evidence="7 9" id="KW-0694">RNA-binding</keyword>
<keyword evidence="6 9" id="KW-0067">ATP-binding</keyword>
<keyword evidence="13" id="KW-1185">Reference proteome</keyword>
<dbReference type="Pfam" id="PF08351">
    <property type="entry name" value="TmcA_N"/>
    <property type="match status" value="1"/>
</dbReference>